<dbReference type="EMBL" id="OV696691">
    <property type="protein sequence ID" value="CAH1266700.1"/>
    <property type="molecule type" value="Genomic_DNA"/>
</dbReference>
<protein>
    <submittedName>
        <fullName evidence="2">Hypp3529 protein</fullName>
    </submittedName>
</protein>
<accession>A0A8K0EXD2</accession>
<gene>
    <name evidence="2" type="primary">Hypp3529</name>
    <name evidence="2" type="ORF">BLAG_LOCUS20250</name>
</gene>
<evidence type="ECO:0000313" key="3">
    <source>
        <dbReference type="Proteomes" id="UP000838412"/>
    </source>
</evidence>
<evidence type="ECO:0000256" key="1">
    <source>
        <dbReference type="SAM" id="MobiDB-lite"/>
    </source>
</evidence>
<evidence type="ECO:0000313" key="2">
    <source>
        <dbReference type="EMBL" id="CAH1266700.1"/>
    </source>
</evidence>
<feature type="region of interest" description="Disordered" evidence="1">
    <location>
        <begin position="189"/>
        <end position="220"/>
    </location>
</feature>
<dbReference type="AlphaFoldDB" id="A0A8K0EXD2"/>
<feature type="compositionally biased region" description="Acidic residues" evidence="1">
    <location>
        <begin position="204"/>
        <end position="220"/>
    </location>
</feature>
<proteinExistence type="predicted"/>
<name>A0A8K0EXD2_BRALA</name>
<sequence length="220" mass="25338">MPQEAQFGEINRVGYLGLGGNTTRSDIMARLKRSDLEGQSGQSIQIQPLEHQRNGLEELSRLSYYDPVRRRPVEIMYFDGQRRDTIRRDPTRRDWNCRQTEGGGATGARKKVNVSHPAWTLDKEGLKVADQRCLQIRMPLVLSFVQMVISKYLREYGPAPGIWMFGLERYNCFITKRILKRDTPEVNVMETARDDPDYFPFSGEESDSDAPEEETAQPPH</sequence>
<reference evidence="2" key="1">
    <citation type="submission" date="2022-01" db="EMBL/GenBank/DDBJ databases">
        <authorList>
            <person name="Braso-Vives M."/>
        </authorList>
    </citation>
    <scope>NUCLEOTIDE SEQUENCE</scope>
</reference>
<organism evidence="2 3">
    <name type="scientific">Branchiostoma lanceolatum</name>
    <name type="common">Common lancelet</name>
    <name type="synonym">Amphioxus lanceolatum</name>
    <dbReference type="NCBI Taxonomy" id="7740"/>
    <lineage>
        <taxon>Eukaryota</taxon>
        <taxon>Metazoa</taxon>
        <taxon>Chordata</taxon>
        <taxon>Cephalochordata</taxon>
        <taxon>Leptocardii</taxon>
        <taxon>Amphioxiformes</taxon>
        <taxon>Branchiostomatidae</taxon>
        <taxon>Branchiostoma</taxon>
    </lineage>
</organism>
<dbReference type="Proteomes" id="UP000838412">
    <property type="component" value="Chromosome 6"/>
</dbReference>
<keyword evidence="3" id="KW-1185">Reference proteome</keyword>